<dbReference type="PANTHER" id="PTHR11066">
    <property type="entry name" value="ACYL-COA THIOESTERASE"/>
    <property type="match status" value="1"/>
</dbReference>
<protein>
    <recommendedName>
        <fullName evidence="2">Acyl-CoA thioesterase-like C-terminal domain-containing protein</fullName>
    </recommendedName>
</protein>
<dbReference type="EMBL" id="JAKNSF020000076">
    <property type="protein sequence ID" value="KAK7720306.1"/>
    <property type="molecule type" value="Genomic_DNA"/>
</dbReference>
<gene>
    <name evidence="3" type="ORF">SLS63_009853</name>
</gene>
<name>A0ABR1NYD8_DIAER</name>
<dbReference type="InterPro" id="IPR049450">
    <property type="entry name" value="ACOT8-like_C"/>
</dbReference>
<dbReference type="InterPro" id="IPR003703">
    <property type="entry name" value="Acyl_CoA_thio"/>
</dbReference>
<dbReference type="Proteomes" id="UP001430848">
    <property type="component" value="Unassembled WGS sequence"/>
</dbReference>
<evidence type="ECO:0000256" key="1">
    <source>
        <dbReference type="ARBA" id="ARBA00006538"/>
    </source>
</evidence>
<comment type="caution">
    <text evidence="3">The sequence shown here is derived from an EMBL/GenBank/DDBJ whole genome shotgun (WGS) entry which is preliminary data.</text>
</comment>
<dbReference type="InterPro" id="IPR042171">
    <property type="entry name" value="Acyl-CoA_hotdog"/>
</dbReference>
<dbReference type="SUPFAM" id="SSF54637">
    <property type="entry name" value="Thioesterase/thiol ester dehydrase-isomerase"/>
    <property type="match status" value="1"/>
</dbReference>
<keyword evidence="4" id="KW-1185">Reference proteome</keyword>
<dbReference type="Pfam" id="PF20789">
    <property type="entry name" value="4HBT_3C"/>
    <property type="match status" value="1"/>
</dbReference>
<evidence type="ECO:0000259" key="2">
    <source>
        <dbReference type="Pfam" id="PF20789"/>
    </source>
</evidence>
<reference evidence="3 4" key="1">
    <citation type="submission" date="2024-02" db="EMBL/GenBank/DDBJ databases">
        <title>De novo assembly and annotation of 12 fungi associated with fruit tree decline syndrome in Ontario, Canada.</title>
        <authorList>
            <person name="Sulman M."/>
            <person name="Ellouze W."/>
            <person name="Ilyukhin E."/>
        </authorList>
    </citation>
    <scope>NUCLEOTIDE SEQUENCE [LARGE SCALE GENOMIC DNA]</scope>
    <source>
        <strain evidence="3 4">M169</strain>
    </source>
</reference>
<dbReference type="CDD" id="cd03444">
    <property type="entry name" value="Thioesterase_II_repeat1"/>
    <property type="match status" value="1"/>
</dbReference>
<dbReference type="PANTHER" id="PTHR11066:SF35">
    <property type="entry name" value="ACYL-COA THIOESTERASE II"/>
    <property type="match status" value="1"/>
</dbReference>
<evidence type="ECO:0000313" key="3">
    <source>
        <dbReference type="EMBL" id="KAK7720306.1"/>
    </source>
</evidence>
<evidence type="ECO:0000313" key="4">
    <source>
        <dbReference type="Proteomes" id="UP001430848"/>
    </source>
</evidence>
<feature type="domain" description="Acyl-CoA thioesterase-like C-terminal" evidence="2">
    <location>
        <begin position="124"/>
        <end position="238"/>
    </location>
</feature>
<dbReference type="Gene3D" id="2.40.160.210">
    <property type="entry name" value="Acyl-CoA thioesterase, double hotdog domain"/>
    <property type="match status" value="1"/>
</dbReference>
<accession>A0ABR1NYD8</accession>
<dbReference type="InterPro" id="IPR029069">
    <property type="entry name" value="HotDog_dom_sf"/>
</dbReference>
<proteinExistence type="inferred from homology"/>
<organism evidence="3 4">
    <name type="scientific">Diaporthe eres</name>
    <name type="common">Phomopsis oblonga</name>
    <dbReference type="NCBI Taxonomy" id="83184"/>
    <lineage>
        <taxon>Eukaryota</taxon>
        <taxon>Fungi</taxon>
        <taxon>Dikarya</taxon>
        <taxon>Ascomycota</taxon>
        <taxon>Pezizomycotina</taxon>
        <taxon>Sordariomycetes</taxon>
        <taxon>Sordariomycetidae</taxon>
        <taxon>Diaporthales</taxon>
        <taxon>Diaporthaceae</taxon>
        <taxon>Diaporthe</taxon>
        <taxon>Diaporthe eres species complex</taxon>
    </lineage>
</organism>
<comment type="similarity">
    <text evidence="1">Belongs to the C/M/P thioester hydrolase family.</text>
</comment>
<sequence length="250" mass="27729">MLCTVHSTRTTKTFATRRVEVKQTSPDGTSRVCMELIADFHIEEPAVLTYSAPPRRKYSGPETSPDLESLGRTLLANGHISQEQADMASGTGMFGLMGKFFDTRHPVEGQAGQNLFGIAKHMPTDQDSLHITERTSAEWIKTLEPLDSRAEKVSALAFELDGALSFTPMAHSGLWFEDVGVASTLDFAMRLFVPDVDLSDWHLRERNTLAAAVGRQYSESRMWDQQGNLVASMTQQSILRPRPEPSKSSL</sequence>